<dbReference type="InterPro" id="IPR001584">
    <property type="entry name" value="Integrase_cat-core"/>
</dbReference>
<feature type="domain" description="Integrase catalytic" evidence="5">
    <location>
        <begin position="256"/>
        <end position="414"/>
    </location>
</feature>
<dbReference type="PANTHER" id="PTHR37984:SF5">
    <property type="entry name" value="PROTEIN NYNRIN-LIKE"/>
    <property type="match status" value="1"/>
</dbReference>
<dbReference type="GO" id="GO:0003676">
    <property type="term" value="F:nucleic acid binding"/>
    <property type="evidence" value="ECO:0007669"/>
    <property type="project" value="InterPro"/>
</dbReference>
<protein>
    <recommendedName>
        <fullName evidence="2">ribonuclease H</fullName>
        <ecNumber evidence="2">3.1.26.4</ecNumber>
    </recommendedName>
</protein>
<keyword evidence="3" id="KW-0511">Multifunctional enzyme</keyword>
<dbReference type="EC" id="3.1.26.4" evidence="2"/>
<reference evidence="6 7" key="1">
    <citation type="journal article" date="2020" name="G3 (Bethesda)">
        <title>Draft Genome of the Common Snapping Turtle, Chelydra serpentina, a Model for Phenotypic Plasticity in Reptiles.</title>
        <authorList>
            <person name="Das D."/>
            <person name="Singh S.K."/>
            <person name="Bierstedt J."/>
            <person name="Erickson A."/>
            <person name="Galli G.L.J."/>
            <person name="Crossley D.A. 2nd"/>
            <person name="Rhen T."/>
        </authorList>
    </citation>
    <scope>NUCLEOTIDE SEQUENCE [LARGE SCALE GENOMIC DNA]</scope>
    <source>
        <strain evidence="6">KW</strain>
    </source>
</reference>
<dbReference type="AlphaFoldDB" id="A0A8T1S7A2"/>
<dbReference type="SUPFAM" id="SSF53098">
    <property type="entry name" value="Ribonuclease H-like"/>
    <property type="match status" value="1"/>
</dbReference>
<dbReference type="Gene3D" id="3.30.420.10">
    <property type="entry name" value="Ribonuclease H-like superfamily/Ribonuclease H"/>
    <property type="match status" value="1"/>
</dbReference>
<evidence type="ECO:0000259" key="4">
    <source>
        <dbReference type="PROSITE" id="PS50878"/>
    </source>
</evidence>
<feature type="non-terminal residue" evidence="6">
    <location>
        <position position="1"/>
    </location>
</feature>
<dbReference type="GO" id="GO:0004523">
    <property type="term" value="F:RNA-DNA hybrid ribonuclease activity"/>
    <property type="evidence" value="ECO:0007669"/>
    <property type="project" value="UniProtKB-EC"/>
</dbReference>
<sequence>MPRVDDALDSLNGSCWFSVLDLRSGYYQVPMAPEDREKTAFICPLGFYQFNRMPQGVSGAPAMFQRLMERVVGDMHLLECLVYLDDIVVFGHTLEEHETRLCKVLDRLEQAGLKLALDKCIFCQTSVRYVGHIVSADGIATDPEKVKAVTTWPRPTTPKELQSFLGFCGYYRRFIKNFSHILTQAPVLVYADPTQPYERHVDASYIGLGAVLYQEREGKLRPVAFASRSLTPSERNYPAHQVEFLALKWAITESITSSAPMELVFMDFLSLEPDRRGTANILVVTVHFTHYAQAYPTKDQKASMVAKILWEKFFVHYGLPARLHSDQGRDFESRLIKELCRIMGIKKSHTTPYHPQGDPLPERFNRTLLNMLGTLEPQQKKHWSQHVEHLVHAYNCTRQDATGFTPYMLMFGREARLPVDLCFGVSSDGVLPETYLGYVTRLKDQLKEAYRIATQAAGHQNQKNKTR</sequence>
<dbReference type="Pfam" id="PF17919">
    <property type="entry name" value="RT_RNaseH_2"/>
    <property type="match status" value="1"/>
</dbReference>
<evidence type="ECO:0000313" key="7">
    <source>
        <dbReference type="Proteomes" id="UP000765507"/>
    </source>
</evidence>
<dbReference type="SUPFAM" id="SSF56672">
    <property type="entry name" value="DNA/RNA polymerases"/>
    <property type="match status" value="1"/>
</dbReference>
<dbReference type="InterPro" id="IPR036397">
    <property type="entry name" value="RNaseH_sf"/>
</dbReference>
<accession>A0A8T1S7A2</accession>
<keyword evidence="7" id="KW-1185">Reference proteome</keyword>
<feature type="domain" description="Reverse transcriptase" evidence="4">
    <location>
        <begin position="1"/>
        <end position="134"/>
    </location>
</feature>
<dbReference type="InterPro" id="IPR043502">
    <property type="entry name" value="DNA/RNA_pol_sf"/>
</dbReference>
<evidence type="ECO:0000256" key="2">
    <source>
        <dbReference type="ARBA" id="ARBA00012180"/>
    </source>
</evidence>
<dbReference type="Gene3D" id="3.30.70.270">
    <property type="match status" value="2"/>
</dbReference>
<evidence type="ECO:0000256" key="3">
    <source>
        <dbReference type="ARBA" id="ARBA00023268"/>
    </source>
</evidence>
<dbReference type="Pfam" id="PF00078">
    <property type="entry name" value="RVT_1"/>
    <property type="match status" value="1"/>
</dbReference>
<dbReference type="InterPro" id="IPR043128">
    <property type="entry name" value="Rev_trsase/Diguanyl_cyclase"/>
</dbReference>
<dbReference type="InterPro" id="IPR050951">
    <property type="entry name" value="Retrovirus_Pol_polyprotein"/>
</dbReference>
<dbReference type="GO" id="GO:0015074">
    <property type="term" value="P:DNA integration"/>
    <property type="evidence" value="ECO:0007669"/>
    <property type="project" value="InterPro"/>
</dbReference>
<evidence type="ECO:0000256" key="1">
    <source>
        <dbReference type="ARBA" id="ARBA00010879"/>
    </source>
</evidence>
<name>A0A8T1S7A2_CHESE</name>
<dbReference type="InterPro" id="IPR000477">
    <property type="entry name" value="RT_dom"/>
</dbReference>
<dbReference type="PROSITE" id="PS50994">
    <property type="entry name" value="INTEGRASE"/>
    <property type="match status" value="1"/>
</dbReference>
<dbReference type="OrthoDB" id="9369938at2759"/>
<dbReference type="FunFam" id="3.30.420.10:FF:000269">
    <property type="entry name" value="Uncharacterized protein"/>
    <property type="match status" value="1"/>
</dbReference>
<organism evidence="6 7">
    <name type="scientific">Chelydra serpentina</name>
    <name type="common">Snapping turtle</name>
    <name type="synonym">Testudo serpentina</name>
    <dbReference type="NCBI Taxonomy" id="8475"/>
    <lineage>
        <taxon>Eukaryota</taxon>
        <taxon>Metazoa</taxon>
        <taxon>Chordata</taxon>
        <taxon>Craniata</taxon>
        <taxon>Vertebrata</taxon>
        <taxon>Euteleostomi</taxon>
        <taxon>Archelosauria</taxon>
        <taxon>Testudinata</taxon>
        <taxon>Testudines</taxon>
        <taxon>Cryptodira</taxon>
        <taxon>Durocryptodira</taxon>
        <taxon>Americhelydia</taxon>
        <taxon>Chelydroidea</taxon>
        <taxon>Chelydridae</taxon>
        <taxon>Chelydra</taxon>
    </lineage>
</organism>
<evidence type="ECO:0000313" key="6">
    <source>
        <dbReference type="EMBL" id="KAG6924587.1"/>
    </source>
</evidence>
<comment type="similarity">
    <text evidence="1">Belongs to the beta type-B retroviral polymerase family. HERV class-II K(HML-2) pol subfamily.</text>
</comment>
<dbReference type="EMBL" id="JAHGAV010000568">
    <property type="protein sequence ID" value="KAG6924587.1"/>
    <property type="molecule type" value="Genomic_DNA"/>
</dbReference>
<gene>
    <name evidence="6" type="ORF">G0U57_016936</name>
</gene>
<dbReference type="InterPro" id="IPR012337">
    <property type="entry name" value="RNaseH-like_sf"/>
</dbReference>
<comment type="caution">
    <text evidence="6">The sequence shown here is derived from an EMBL/GenBank/DDBJ whole genome shotgun (WGS) entry which is preliminary data.</text>
</comment>
<dbReference type="Gene3D" id="3.10.10.10">
    <property type="entry name" value="HIV Type 1 Reverse Transcriptase, subunit A, domain 1"/>
    <property type="match status" value="1"/>
</dbReference>
<dbReference type="FunFam" id="3.10.20.370:FF:000001">
    <property type="entry name" value="Retrovirus-related Pol polyprotein from transposon 17.6-like protein"/>
    <property type="match status" value="1"/>
</dbReference>
<dbReference type="CDD" id="cd01647">
    <property type="entry name" value="RT_LTR"/>
    <property type="match status" value="1"/>
</dbReference>
<dbReference type="Proteomes" id="UP000765507">
    <property type="component" value="Unassembled WGS sequence"/>
</dbReference>
<dbReference type="PROSITE" id="PS50878">
    <property type="entry name" value="RT_POL"/>
    <property type="match status" value="1"/>
</dbReference>
<evidence type="ECO:0000259" key="5">
    <source>
        <dbReference type="PROSITE" id="PS50994"/>
    </source>
</evidence>
<dbReference type="InterPro" id="IPR041577">
    <property type="entry name" value="RT_RNaseH_2"/>
</dbReference>
<proteinExistence type="inferred from homology"/>
<dbReference type="PANTHER" id="PTHR37984">
    <property type="entry name" value="PROTEIN CBG26694"/>
    <property type="match status" value="1"/>
</dbReference>
<dbReference type="Pfam" id="PF00665">
    <property type="entry name" value="rve"/>
    <property type="match status" value="1"/>
</dbReference>